<protein>
    <recommendedName>
        <fullName evidence="3">Ead/Ea22-like family protein</fullName>
    </recommendedName>
</protein>
<evidence type="ECO:0000313" key="2">
    <source>
        <dbReference type="Proteomes" id="UP000401081"/>
    </source>
</evidence>
<dbReference type="AlphaFoldDB" id="A0A485AVY2"/>
<gene>
    <name evidence="1" type="ORF">NCTC12993_03084</name>
</gene>
<dbReference type="EMBL" id="CAADJD010000018">
    <property type="protein sequence ID" value="VFS64103.1"/>
    <property type="molecule type" value="Genomic_DNA"/>
</dbReference>
<evidence type="ECO:0000313" key="1">
    <source>
        <dbReference type="EMBL" id="VFS64103.1"/>
    </source>
</evidence>
<dbReference type="Pfam" id="PF13935">
    <property type="entry name" value="Ead_Ea22"/>
    <property type="match status" value="1"/>
</dbReference>
<keyword evidence="2" id="KW-1185">Reference proteome</keyword>
<accession>A0A485AVY2</accession>
<dbReference type="Proteomes" id="UP000401081">
    <property type="component" value="Unassembled WGS sequence"/>
</dbReference>
<dbReference type="InterPro" id="IPR025153">
    <property type="entry name" value="Ead_Ea22"/>
</dbReference>
<name>A0A485AVY2_KLUCR</name>
<sequence length="112" mass="12479">MSEIDYQELREAATKAKELGNISRYTKAKITRLEFKEAATPDAVLALLDDLEAAEKRIAELDARQVVLPSTQDVHPLGPQSAKIFCDFHRNIINRCADEIRKAGVNVSIKGE</sequence>
<evidence type="ECO:0008006" key="3">
    <source>
        <dbReference type="Google" id="ProtNLM"/>
    </source>
</evidence>
<organism evidence="1 2">
    <name type="scientific">Kluyvera cryocrescens</name>
    <name type="common">Kluyvera citrophila</name>
    <dbReference type="NCBI Taxonomy" id="580"/>
    <lineage>
        <taxon>Bacteria</taxon>
        <taxon>Pseudomonadati</taxon>
        <taxon>Pseudomonadota</taxon>
        <taxon>Gammaproteobacteria</taxon>
        <taxon>Enterobacterales</taxon>
        <taxon>Enterobacteriaceae</taxon>
        <taxon>Kluyvera</taxon>
    </lineage>
</organism>
<reference evidence="1 2" key="1">
    <citation type="submission" date="2019-03" db="EMBL/GenBank/DDBJ databases">
        <authorList>
            <consortium name="Pathogen Informatics"/>
        </authorList>
    </citation>
    <scope>NUCLEOTIDE SEQUENCE [LARGE SCALE GENOMIC DNA]</scope>
    <source>
        <strain evidence="1 2">NCTC12993</strain>
    </source>
</reference>
<proteinExistence type="predicted"/>